<name>A0A8X7WJS5_BRACI</name>
<evidence type="ECO:0000313" key="2">
    <source>
        <dbReference type="EMBL" id="KAG2330692.1"/>
    </source>
</evidence>
<proteinExistence type="predicted"/>
<evidence type="ECO:0000256" key="1">
    <source>
        <dbReference type="SAM" id="Phobius"/>
    </source>
</evidence>
<accession>A0A8X7WJS5</accession>
<feature type="transmembrane region" description="Helical" evidence="1">
    <location>
        <begin position="57"/>
        <end position="79"/>
    </location>
</feature>
<keyword evidence="1" id="KW-1133">Transmembrane helix</keyword>
<protein>
    <submittedName>
        <fullName evidence="2">Uncharacterized protein</fullName>
    </submittedName>
</protein>
<gene>
    <name evidence="2" type="ORF">Bca52824_001872</name>
</gene>
<evidence type="ECO:0000313" key="3">
    <source>
        <dbReference type="Proteomes" id="UP000886595"/>
    </source>
</evidence>
<feature type="transmembrane region" description="Helical" evidence="1">
    <location>
        <begin position="20"/>
        <end position="37"/>
    </location>
</feature>
<dbReference type="EMBL" id="JAAMPC010000001">
    <property type="protein sequence ID" value="KAG2330692.1"/>
    <property type="molecule type" value="Genomic_DNA"/>
</dbReference>
<dbReference type="Proteomes" id="UP000886595">
    <property type="component" value="Unassembled WGS sequence"/>
</dbReference>
<reference evidence="2 3" key="1">
    <citation type="submission" date="2020-02" db="EMBL/GenBank/DDBJ databases">
        <authorList>
            <person name="Ma Q."/>
            <person name="Huang Y."/>
            <person name="Song X."/>
            <person name="Pei D."/>
        </authorList>
    </citation>
    <scope>NUCLEOTIDE SEQUENCE [LARGE SCALE GENOMIC DNA]</scope>
    <source>
        <strain evidence="2">Sxm20200214</strain>
        <tissue evidence="2">Leaf</tissue>
    </source>
</reference>
<comment type="caution">
    <text evidence="2">The sequence shown here is derived from an EMBL/GenBank/DDBJ whole genome shotgun (WGS) entry which is preliminary data.</text>
</comment>
<keyword evidence="1" id="KW-0812">Transmembrane</keyword>
<keyword evidence="3" id="KW-1185">Reference proteome</keyword>
<dbReference type="AlphaFoldDB" id="A0A8X7WJS5"/>
<organism evidence="2 3">
    <name type="scientific">Brassica carinata</name>
    <name type="common">Ethiopian mustard</name>
    <name type="synonym">Abyssinian cabbage</name>
    <dbReference type="NCBI Taxonomy" id="52824"/>
    <lineage>
        <taxon>Eukaryota</taxon>
        <taxon>Viridiplantae</taxon>
        <taxon>Streptophyta</taxon>
        <taxon>Embryophyta</taxon>
        <taxon>Tracheophyta</taxon>
        <taxon>Spermatophyta</taxon>
        <taxon>Magnoliopsida</taxon>
        <taxon>eudicotyledons</taxon>
        <taxon>Gunneridae</taxon>
        <taxon>Pentapetalae</taxon>
        <taxon>rosids</taxon>
        <taxon>malvids</taxon>
        <taxon>Brassicales</taxon>
        <taxon>Brassicaceae</taxon>
        <taxon>Brassiceae</taxon>
        <taxon>Brassica</taxon>
    </lineage>
</organism>
<sequence>MLRRVTSRRVAPGVVVNGHLVPSPAVVLSPVVSLLGYRFRSYEFSPVRLQQSIRAHLLGSLAAIASACSFKTVMVMSFVEFIGRSYSGDNMGIPGIHGNKENLTFP</sequence>
<keyword evidence="1" id="KW-0472">Membrane</keyword>